<dbReference type="EMBL" id="PDCK01000040">
    <property type="protein sequence ID" value="PRQ51518.1"/>
    <property type="molecule type" value="Genomic_DNA"/>
</dbReference>
<keyword evidence="9" id="KW-1185">Reference proteome</keyword>
<evidence type="ECO:0000313" key="9">
    <source>
        <dbReference type="Proteomes" id="UP000238479"/>
    </source>
</evidence>
<dbReference type="AlphaFoldDB" id="A0A2P6RYK2"/>
<feature type="domain" description="Cation efflux protein transmembrane" evidence="7">
    <location>
        <begin position="12"/>
        <end position="89"/>
    </location>
</feature>
<dbReference type="InterPro" id="IPR058533">
    <property type="entry name" value="Cation_efflux_TM"/>
</dbReference>
<dbReference type="GO" id="GO:0005794">
    <property type="term" value="C:Golgi apparatus"/>
    <property type="evidence" value="ECO:0007669"/>
    <property type="project" value="TreeGrafter"/>
</dbReference>
<feature type="transmembrane region" description="Helical" evidence="6">
    <location>
        <begin position="38"/>
        <end position="60"/>
    </location>
</feature>
<evidence type="ECO:0000256" key="2">
    <source>
        <dbReference type="ARBA" id="ARBA00022448"/>
    </source>
</evidence>
<dbReference type="STRING" id="74649.A0A2P6RYK2"/>
<dbReference type="Gene3D" id="1.20.1510.10">
    <property type="entry name" value="Cation efflux protein transmembrane domain"/>
    <property type="match status" value="1"/>
</dbReference>
<organism evidence="8 9">
    <name type="scientific">Rosa chinensis</name>
    <name type="common">China rose</name>
    <dbReference type="NCBI Taxonomy" id="74649"/>
    <lineage>
        <taxon>Eukaryota</taxon>
        <taxon>Viridiplantae</taxon>
        <taxon>Streptophyta</taxon>
        <taxon>Embryophyta</taxon>
        <taxon>Tracheophyta</taxon>
        <taxon>Spermatophyta</taxon>
        <taxon>Magnoliopsida</taxon>
        <taxon>eudicotyledons</taxon>
        <taxon>Gunneridae</taxon>
        <taxon>Pentapetalae</taxon>
        <taxon>rosids</taxon>
        <taxon>fabids</taxon>
        <taxon>Rosales</taxon>
        <taxon>Rosaceae</taxon>
        <taxon>Rosoideae</taxon>
        <taxon>Rosoideae incertae sedis</taxon>
        <taxon>Rosa</taxon>
    </lineage>
</organism>
<keyword evidence="5 6" id="KW-0472">Membrane</keyword>
<accession>A0A2P6RYK2</accession>
<proteinExistence type="predicted"/>
<evidence type="ECO:0000256" key="3">
    <source>
        <dbReference type="ARBA" id="ARBA00022692"/>
    </source>
</evidence>
<keyword evidence="2" id="KW-0813">Transport</keyword>
<dbReference type="GO" id="GO:0016020">
    <property type="term" value="C:membrane"/>
    <property type="evidence" value="ECO:0007669"/>
    <property type="project" value="UniProtKB-SubCell"/>
</dbReference>
<gene>
    <name evidence="8" type="ORF">RchiOBHm_Chr2g0145321</name>
</gene>
<name>A0A2P6RYK2_ROSCH</name>
<feature type="transmembrane region" description="Helical" evidence="6">
    <location>
        <begin position="12"/>
        <end position="32"/>
    </location>
</feature>
<dbReference type="Proteomes" id="UP000238479">
    <property type="component" value="Chromosome 2"/>
</dbReference>
<evidence type="ECO:0000256" key="4">
    <source>
        <dbReference type="ARBA" id="ARBA00022989"/>
    </source>
</evidence>
<protein>
    <submittedName>
        <fullName evidence="8">Putative cation efflux protein</fullName>
    </submittedName>
</protein>
<dbReference type="Pfam" id="PF01545">
    <property type="entry name" value="Cation_efflux"/>
    <property type="match status" value="1"/>
</dbReference>
<comment type="caution">
    <text evidence="8">The sequence shown here is derived from an EMBL/GenBank/DDBJ whole genome shotgun (WGS) entry which is preliminary data.</text>
</comment>
<evidence type="ECO:0000256" key="1">
    <source>
        <dbReference type="ARBA" id="ARBA00004141"/>
    </source>
</evidence>
<keyword evidence="3 6" id="KW-0812">Transmembrane</keyword>
<dbReference type="PANTHER" id="PTHR45755">
    <property type="match status" value="1"/>
</dbReference>
<dbReference type="SUPFAM" id="SSF161111">
    <property type="entry name" value="Cation efflux protein transmembrane domain-like"/>
    <property type="match status" value="1"/>
</dbReference>
<comment type="subcellular location">
    <subcellularLocation>
        <location evidence="1">Membrane</location>
        <topology evidence="1">Multi-pass membrane protein</topology>
    </subcellularLocation>
</comment>
<dbReference type="PANTHER" id="PTHR45755:SF3">
    <property type="entry name" value="METAL TOLERANCE PROTEIN C2"/>
    <property type="match status" value="1"/>
</dbReference>
<evidence type="ECO:0000259" key="7">
    <source>
        <dbReference type="Pfam" id="PF01545"/>
    </source>
</evidence>
<sequence length="110" mass="12211">MLRSGNRHMKRLFLLISLNVAYSTAELCIGLFTGRVGLVLDAFHLTFGCGLLTFSLFAMAASRKKPDGIYTYGYKRLEVLSAFTNAVSISHFPSLAPNFSYNSGNFVFAW</sequence>
<keyword evidence="4 6" id="KW-1133">Transmembrane helix</keyword>
<dbReference type="InterPro" id="IPR045316">
    <property type="entry name" value="Msc2-like"/>
</dbReference>
<evidence type="ECO:0000256" key="6">
    <source>
        <dbReference type="SAM" id="Phobius"/>
    </source>
</evidence>
<dbReference type="GO" id="GO:0006882">
    <property type="term" value="P:intracellular zinc ion homeostasis"/>
    <property type="evidence" value="ECO:0007669"/>
    <property type="project" value="InterPro"/>
</dbReference>
<evidence type="ECO:0000256" key="5">
    <source>
        <dbReference type="ARBA" id="ARBA00023136"/>
    </source>
</evidence>
<dbReference type="OMA" id="GNFVFAW"/>
<evidence type="ECO:0000313" key="8">
    <source>
        <dbReference type="EMBL" id="PRQ51518.1"/>
    </source>
</evidence>
<dbReference type="Gramene" id="PRQ51518">
    <property type="protein sequence ID" value="PRQ51518"/>
    <property type="gene ID" value="RchiOBHm_Chr2g0145321"/>
</dbReference>
<dbReference type="InterPro" id="IPR027469">
    <property type="entry name" value="Cation_efflux_TMD_sf"/>
</dbReference>
<dbReference type="GO" id="GO:0005385">
    <property type="term" value="F:zinc ion transmembrane transporter activity"/>
    <property type="evidence" value="ECO:0007669"/>
    <property type="project" value="InterPro"/>
</dbReference>
<reference evidence="8 9" key="1">
    <citation type="journal article" date="2018" name="Nat. Genet.">
        <title>The Rosa genome provides new insights in the design of modern roses.</title>
        <authorList>
            <person name="Bendahmane M."/>
        </authorList>
    </citation>
    <scope>NUCLEOTIDE SEQUENCE [LARGE SCALE GENOMIC DNA]</scope>
    <source>
        <strain evidence="9">cv. Old Blush</strain>
    </source>
</reference>